<name>A0A922HUC5_DERFA</name>
<comment type="caution">
    <text evidence="1">The sequence shown here is derived from an EMBL/GenBank/DDBJ whole genome shotgun (WGS) entry which is preliminary data.</text>
</comment>
<dbReference type="InterPro" id="IPR013783">
    <property type="entry name" value="Ig-like_fold"/>
</dbReference>
<evidence type="ECO:0000313" key="2">
    <source>
        <dbReference type="Proteomes" id="UP000790347"/>
    </source>
</evidence>
<organism evidence="1 2">
    <name type="scientific">Dermatophagoides farinae</name>
    <name type="common">American house dust mite</name>
    <dbReference type="NCBI Taxonomy" id="6954"/>
    <lineage>
        <taxon>Eukaryota</taxon>
        <taxon>Metazoa</taxon>
        <taxon>Ecdysozoa</taxon>
        <taxon>Arthropoda</taxon>
        <taxon>Chelicerata</taxon>
        <taxon>Arachnida</taxon>
        <taxon>Acari</taxon>
        <taxon>Acariformes</taxon>
        <taxon>Sarcoptiformes</taxon>
        <taxon>Astigmata</taxon>
        <taxon>Psoroptidia</taxon>
        <taxon>Analgoidea</taxon>
        <taxon>Pyroglyphidae</taxon>
        <taxon>Dermatophagoidinae</taxon>
        <taxon>Dermatophagoides</taxon>
    </lineage>
</organism>
<reference evidence="1" key="1">
    <citation type="submission" date="2013-05" db="EMBL/GenBank/DDBJ databases">
        <authorList>
            <person name="Yim A.K.Y."/>
            <person name="Chan T.F."/>
            <person name="Ji K.M."/>
            <person name="Liu X.Y."/>
            <person name="Zhou J.W."/>
            <person name="Li R.Q."/>
            <person name="Yang K.Y."/>
            <person name="Li J."/>
            <person name="Li M."/>
            <person name="Law P.T.W."/>
            <person name="Wu Y.L."/>
            <person name="Cai Z.L."/>
            <person name="Qin H."/>
            <person name="Bao Y."/>
            <person name="Leung R.K.K."/>
            <person name="Ng P.K.S."/>
            <person name="Zou J."/>
            <person name="Zhong X.J."/>
            <person name="Ran P.X."/>
            <person name="Zhong N.S."/>
            <person name="Liu Z.G."/>
            <person name="Tsui S.K.W."/>
        </authorList>
    </citation>
    <scope>NUCLEOTIDE SEQUENCE</scope>
    <source>
        <strain evidence="1">Derf</strain>
        <tissue evidence="1">Whole organism</tissue>
    </source>
</reference>
<reference evidence="1" key="2">
    <citation type="journal article" date="2022" name="Res Sq">
        <title>Comparative Genomics Reveals Insights into the Divergent Evolution of Astigmatic Mites and Household Pest Adaptations.</title>
        <authorList>
            <person name="Xiong Q."/>
            <person name="Wan A.T.-Y."/>
            <person name="Liu X.-Y."/>
            <person name="Fung C.S.-H."/>
            <person name="Xiao X."/>
            <person name="Malainual N."/>
            <person name="Hou J."/>
            <person name="Wang L."/>
            <person name="Wang M."/>
            <person name="Yang K."/>
            <person name="Cui Y."/>
            <person name="Leung E."/>
            <person name="Nong W."/>
            <person name="Shin S.-K."/>
            <person name="Au S."/>
            <person name="Jeong K.Y."/>
            <person name="Chew F.T."/>
            <person name="Hui J."/>
            <person name="Leung T.F."/>
            <person name="Tungtrongchitr A."/>
            <person name="Zhong N."/>
            <person name="Liu Z."/>
            <person name="Tsui S."/>
        </authorList>
    </citation>
    <scope>NUCLEOTIDE SEQUENCE</scope>
    <source>
        <strain evidence="1">Derf</strain>
        <tissue evidence="1">Whole organism</tissue>
    </source>
</reference>
<evidence type="ECO:0000313" key="1">
    <source>
        <dbReference type="EMBL" id="KAH9506150.1"/>
    </source>
</evidence>
<accession>A0A922HUC5</accession>
<gene>
    <name evidence="1" type="ORF">DERF_010893</name>
</gene>
<dbReference type="AlphaFoldDB" id="A0A922HUC5"/>
<dbReference type="EMBL" id="ASGP02000005">
    <property type="protein sequence ID" value="KAH9506150.1"/>
    <property type="molecule type" value="Genomic_DNA"/>
</dbReference>
<proteinExistence type="predicted"/>
<dbReference type="Gene3D" id="2.60.40.10">
    <property type="entry name" value="Immunoglobulins"/>
    <property type="match status" value="1"/>
</dbReference>
<sequence>MVDDDAGRYTLLSTGELLIHNTTFQDSGFYRCQIRHQLTDELRTSDESGRLIVTATPYVANAVSFVLWTNIN</sequence>
<dbReference type="InterPro" id="IPR036179">
    <property type="entry name" value="Ig-like_dom_sf"/>
</dbReference>
<dbReference type="CDD" id="cd00096">
    <property type="entry name" value="Ig"/>
    <property type="match status" value="1"/>
</dbReference>
<dbReference type="SUPFAM" id="SSF48726">
    <property type="entry name" value="Immunoglobulin"/>
    <property type="match status" value="1"/>
</dbReference>
<protein>
    <submittedName>
        <fullName evidence="1">Uncharacterized protein</fullName>
    </submittedName>
</protein>
<keyword evidence="2" id="KW-1185">Reference proteome</keyword>
<dbReference type="Proteomes" id="UP000790347">
    <property type="component" value="Unassembled WGS sequence"/>
</dbReference>